<dbReference type="RefSeq" id="WP_092880943.1">
    <property type="nucleotide sequence ID" value="NZ_FOOI01000002.1"/>
</dbReference>
<dbReference type="Gene3D" id="3.90.1200.10">
    <property type="match status" value="1"/>
</dbReference>
<reference evidence="3 4" key="1">
    <citation type="submission" date="2016-10" db="EMBL/GenBank/DDBJ databases">
        <authorList>
            <person name="de Groot N.N."/>
        </authorList>
    </citation>
    <scope>NUCLEOTIDE SEQUENCE [LARGE SCALE GENOMIC DNA]</scope>
    <source>
        <strain evidence="3 4">CPCC 202808</strain>
    </source>
</reference>
<dbReference type="EMBL" id="JACBZA010000001">
    <property type="protein sequence ID" value="NYH84999.1"/>
    <property type="molecule type" value="Genomic_DNA"/>
</dbReference>
<dbReference type="InterPro" id="IPR051678">
    <property type="entry name" value="AGP_Transferase"/>
</dbReference>
<gene>
    <name evidence="2" type="ORF">FHR37_003850</name>
    <name evidence="3" type="ORF">SAMN05421678_10230</name>
</gene>
<evidence type="ECO:0000313" key="2">
    <source>
        <dbReference type="EMBL" id="NYH84999.1"/>
    </source>
</evidence>
<dbReference type="STRING" id="504797.SAMN05421678_10230"/>
<name>A0A1I2L9M9_9ACTN</name>
<proteinExistence type="predicted"/>
<dbReference type="Gene3D" id="3.30.200.20">
    <property type="entry name" value="Phosphorylase Kinase, domain 1"/>
    <property type="match status" value="1"/>
</dbReference>
<dbReference type="OrthoDB" id="9797603at2"/>
<reference evidence="2 5" key="2">
    <citation type="submission" date="2020-07" db="EMBL/GenBank/DDBJ databases">
        <title>Sequencing the genomes of 1000 actinobacteria strains.</title>
        <authorList>
            <person name="Klenk H.-P."/>
        </authorList>
    </citation>
    <scope>NUCLEOTIDE SEQUENCE [LARGE SCALE GENOMIC DNA]</scope>
    <source>
        <strain evidence="2 5">DSM 45117</strain>
    </source>
</reference>
<keyword evidence="5" id="KW-1185">Reference proteome</keyword>
<evidence type="ECO:0000313" key="3">
    <source>
        <dbReference type="EMBL" id="SFF76014.1"/>
    </source>
</evidence>
<dbReference type="SUPFAM" id="SSF56112">
    <property type="entry name" value="Protein kinase-like (PK-like)"/>
    <property type="match status" value="1"/>
</dbReference>
<dbReference type="InterPro" id="IPR011009">
    <property type="entry name" value="Kinase-like_dom_sf"/>
</dbReference>
<dbReference type="EMBL" id="FOOI01000002">
    <property type="protein sequence ID" value="SFF76014.1"/>
    <property type="molecule type" value="Genomic_DNA"/>
</dbReference>
<dbReference type="GO" id="GO:0016301">
    <property type="term" value="F:kinase activity"/>
    <property type="evidence" value="ECO:0007669"/>
    <property type="project" value="UniProtKB-KW"/>
</dbReference>
<evidence type="ECO:0000313" key="5">
    <source>
        <dbReference type="Proteomes" id="UP000533017"/>
    </source>
</evidence>
<dbReference type="Proteomes" id="UP000199052">
    <property type="component" value="Unassembled WGS sequence"/>
</dbReference>
<sequence length="324" mass="35352">MRKPDVDLRALNALLVGIFGSQQELSCRRTPTGSSTQVYRIDRGAETFYARIAEEEQASLAPEAELHRALLAAGVRVPAVVHYEPFDQSLARSVMVTTEVPGSPLSASGDSSTLAEIGRAAGRDLARIHGVPVHGFGWVRREHDQPGWPLRGEHRTYAEYVDPPAVAAPLTGVGLSAGQVRTVERLLQEAVESGPAGGVGSVAHGDFDAGHIFEQDGTYTGLIDFGEIRGTDYAFDFATICLNVEEFPPAAQLLRLVEQGYAEVRALPDDHPRRLYLACVLSAAHRLSTWYKRDGERAFDGWFFRWIRDSLVGMLESGRLPTAG</sequence>
<dbReference type="Pfam" id="PF01636">
    <property type="entry name" value="APH"/>
    <property type="match status" value="1"/>
</dbReference>
<evidence type="ECO:0000259" key="1">
    <source>
        <dbReference type="Pfam" id="PF01636"/>
    </source>
</evidence>
<evidence type="ECO:0000313" key="4">
    <source>
        <dbReference type="Proteomes" id="UP000199052"/>
    </source>
</evidence>
<accession>A0A1I2L9M9</accession>
<keyword evidence="3" id="KW-0808">Transferase</keyword>
<dbReference type="Proteomes" id="UP000533017">
    <property type="component" value="Unassembled WGS sequence"/>
</dbReference>
<keyword evidence="3" id="KW-0418">Kinase</keyword>
<dbReference type="PANTHER" id="PTHR21310">
    <property type="entry name" value="AMINOGLYCOSIDE PHOSPHOTRANSFERASE-RELATED-RELATED"/>
    <property type="match status" value="1"/>
</dbReference>
<organism evidence="3 4">
    <name type="scientific">Actinopolymorpha cephalotaxi</name>
    <dbReference type="NCBI Taxonomy" id="504797"/>
    <lineage>
        <taxon>Bacteria</taxon>
        <taxon>Bacillati</taxon>
        <taxon>Actinomycetota</taxon>
        <taxon>Actinomycetes</taxon>
        <taxon>Propionibacteriales</taxon>
        <taxon>Actinopolymorphaceae</taxon>
        <taxon>Actinopolymorpha</taxon>
    </lineage>
</organism>
<feature type="domain" description="Aminoglycoside phosphotransferase" evidence="1">
    <location>
        <begin position="28"/>
        <end position="266"/>
    </location>
</feature>
<dbReference type="InterPro" id="IPR002575">
    <property type="entry name" value="Aminoglycoside_PTrfase"/>
</dbReference>
<protein>
    <submittedName>
        <fullName evidence="2">Aminoglycoside phosphotransferase (APT) family kinase protein</fullName>
    </submittedName>
    <submittedName>
        <fullName evidence="3">Predicted kinase, aminoglycoside phosphotransferase (APT) family</fullName>
    </submittedName>
</protein>
<dbReference type="AlphaFoldDB" id="A0A1I2L9M9"/>